<dbReference type="Pfam" id="PF13239">
    <property type="entry name" value="2TM"/>
    <property type="match status" value="1"/>
</dbReference>
<feature type="transmembrane region" description="Helical" evidence="1">
    <location>
        <begin position="25"/>
        <end position="46"/>
    </location>
</feature>
<sequence>METTSIENNHKLTYAKQRVLDIKNFYKHLGTFLKLNFLVLLFKIQVFDRFIGDMDLNAKFVYWLEWNIYSIPIIWGVVVAFHALYVYVLKYKDWSVFKPKFLKNWEQERINEILRRNDH</sequence>
<dbReference type="AlphaFoldDB" id="A0A1H4TMR7"/>
<gene>
    <name evidence="3" type="ORF">SAMN05192540_3522</name>
</gene>
<keyword evidence="1" id="KW-1133">Transmembrane helix</keyword>
<name>A0A1H4TMR7_9FLAO</name>
<dbReference type="RefSeq" id="WP_074674277.1">
    <property type="nucleotide sequence ID" value="NZ_FNTB01000001.1"/>
</dbReference>
<organism evidence="3 4">
    <name type="scientific">Maribacter dokdonensis</name>
    <dbReference type="NCBI Taxonomy" id="320912"/>
    <lineage>
        <taxon>Bacteria</taxon>
        <taxon>Pseudomonadati</taxon>
        <taxon>Bacteroidota</taxon>
        <taxon>Flavobacteriia</taxon>
        <taxon>Flavobacteriales</taxon>
        <taxon>Flavobacteriaceae</taxon>
        <taxon>Maribacter</taxon>
    </lineage>
</organism>
<feature type="transmembrane region" description="Helical" evidence="1">
    <location>
        <begin position="66"/>
        <end position="88"/>
    </location>
</feature>
<evidence type="ECO:0000259" key="2">
    <source>
        <dbReference type="Pfam" id="PF13239"/>
    </source>
</evidence>
<keyword evidence="1" id="KW-0472">Membrane</keyword>
<dbReference type="OrthoDB" id="1495672at2"/>
<protein>
    <submittedName>
        <fullName evidence="3">2TM domain-containing protein</fullName>
    </submittedName>
</protein>
<dbReference type="Proteomes" id="UP000183038">
    <property type="component" value="Unassembled WGS sequence"/>
</dbReference>
<feature type="domain" description="2TM" evidence="2">
    <location>
        <begin position="14"/>
        <end position="114"/>
    </location>
</feature>
<reference evidence="3 4" key="1">
    <citation type="submission" date="2016-10" db="EMBL/GenBank/DDBJ databases">
        <authorList>
            <person name="de Groot N.N."/>
        </authorList>
    </citation>
    <scope>NUCLEOTIDE SEQUENCE [LARGE SCALE GENOMIC DNA]</scope>
    <source>
        <strain evidence="3 4">MAR_2009_71</strain>
    </source>
</reference>
<dbReference type="EMBL" id="FNTB01000001">
    <property type="protein sequence ID" value="SEC57796.1"/>
    <property type="molecule type" value="Genomic_DNA"/>
</dbReference>
<evidence type="ECO:0000313" key="4">
    <source>
        <dbReference type="Proteomes" id="UP000183038"/>
    </source>
</evidence>
<evidence type="ECO:0000256" key="1">
    <source>
        <dbReference type="SAM" id="Phobius"/>
    </source>
</evidence>
<proteinExistence type="predicted"/>
<dbReference type="InterPro" id="IPR025698">
    <property type="entry name" value="2TM_dom"/>
</dbReference>
<accession>A0A1H4TMR7</accession>
<evidence type="ECO:0000313" key="3">
    <source>
        <dbReference type="EMBL" id="SEC57796.1"/>
    </source>
</evidence>
<keyword evidence="1" id="KW-0812">Transmembrane</keyword>